<name>A0A382FM80_9ZZZZ</name>
<dbReference type="PROSITE" id="PS50088">
    <property type="entry name" value="ANK_REPEAT"/>
    <property type="match status" value="1"/>
</dbReference>
<dbReference type="SUPFAM" id="SSF48403">
    <property type="entry name" value="Ankyrin repeat"/>
    <property type="match status" value="1"/>
</dbReference>
<organism evidence="3">
    <name type="scientific">marine metagenome</name>
    <dbReference type="NCBI Taxonomy" id="408172"/>
    <lineage>
        <taxon>unclassified sequences</taxon>
        <taxon>metagenomes</taxon>
        <taxon>ecological metagenomes</taxon>
    </lineage>
</organism>
<dbReference type="InterPro" id="IPR036770">
    <property type="entry name" value="Ankyrin_rpt-contain_sf"/>
</dbReference>
<proteinExistence type="predicted"/>
<keyword evidence="2" id="KW-0040">ANK repeat</keyword>
<sequence>VAWHGHKEIVELLIAAGADVNAKDQNDYTPLDFANRLKRTEIADLIRKHGGKTKKELEAEGK</sequence>
<accession>A0A382FM80</accession>
<dbReference type="InterPro" id="IPR002110">
    <property type="entry name" value="Ankyrin_rpt"/>
</dbReference>
<dbReference type="PROSITE" id="PS50297">
    <property type="entry name" value="ANK_REP_REGION"/>
    <property type="match status" value="1"/>
</dbReference>
<gene>
    <name evidence="3" type="ORF">METZ01_LOCUS216167</name>
</gene>
<feature type="non-terminal residue" evidence="3">
    <location>
        <position position="1"/>
    </location>
</feature>
<evidence type="ECO:0000256" key="1">
    <source>
        <dbReference type="ARBA" id="ARBA00022737"/>
    </source>
</evidence>
<dbReference type="Gene3D" id="1.25.40.20">
    <property type="entry name" value="Ankyrin repeat-containing domain"/>
    <property type="match status" value="1"/>
</dbReference>
<keyword evidence="1" id="KW-0677">Repeat</keyword>
<protein>
    <submittedName>
        <fullName evidence="3">Uncharacterized protein</fullName>
    </submittedName>
</protein>
<dbReference type="AlphaFoldDB" id="A0A382FM80"/>
<dbReference type="Pfam" id="PF12796">
    <property type="entry name" value="Ank_2"/>
    <property type="match status" value="1"/>
</dbReference>
<evidence type="ECO:0000313" key="3">
    <source>
        <dbReference type="EMBL" id="SVB63313.1"/>
    </source>
</evidence>
<evidence type="ECO:0000256" key="2">
    <source>
        <dbReference type="ARBA" id="ARBA00023043"/>
    </source>
</evidence>
<reference evidence="3" key="1">
    <citation type="submission" date="2018-05" db="EMBL/GenBank/DDBJ databases">
        <authorList>
            <person name="Lanie J.A."/>
            <person name="Ng W.-L."/>
            <person name="Kazmierczak K.M."/>
            <person name="Andrzejewski T.M."/>
            <person name="Davidsen T.M."/>
            <person name="Wayne K.J."/>
            <person name="Tettelin H."/>
            <person name="Glass J.I."/>
            <person name="Rusch D."/>
            <person name="Podicherti R."/>
            <person name="Tsui H.-C.T."/>
            <person name="Winkler M.E."/>
        </authorList>
    </citation>
    <scope>NUCLEOTIDE SEQUENCE</scope>
</reference>
<dbReference type="EMBL" id="UINC01050401">
    <property type="protein sequence ID" value="SVB63313.1"/>
    <property type="molecule type" value="Genomic_DNA"/>
</dbReference>
<dbReference type="PANTHER" id="PTHR24171">
    <property type="entry name" value="ANKYRIN REPEAT DOMAIN-CONTAINING PROTEIN 39-RELATED"/>
    <property type="match status" value="1"/>
</dbReference>